<feature type="compositionally biased region" description="Low complexity" evidence="1">
    <location>
        <begin position="65"/>
        <end position="85"/>
    </location>
</feature>
<comment type="caution">
    <text evidence="5">The sequence shown here is derived from an EMBL/GenBank/DDBJ whole genome shotgun (WGS) entry which is preliminary data.</text>
</comment>
<keyword evidence="5" id="KW-0548">Nucleotidyltransferase</keyword>
<feature type="compositionally biased region" description="Low complexity" evidence="1">
    <location>
        <begin position="958"/>
        <end position="978"/>
    </location>
</feature>
<evidence type="ECO:0000313" key="5">
    <source>
        <dbReference type="EMBL" id="GEU47226.1"/>
    </source>
</evidence>
<dbReference type="Gene3D" id="3.30.70.270">
    <property type="match status" value="1"/>
</dbReference>
<keyword evidence="5" id="KW-0695">RNA-directed DNA polymerase</keyword>
<dbReference type="InterPro" id="IPR005162">
    <property type="entry name" value="Retrotrans_gag_dom"/>
</dbReference>
<dbReference type="InterPro" id="IPR053134">
    <property type="entry name" value="RNA-dir_DNA_polymerase"/>
</dbReference>
<protein>
    <submittedName>
        <fullName evidence="5">Reverse transcriptase domain-containing protein</fullName>
    </submittedName>
</protein>
<reference evidence="5" key="1">
    <citation type="journal article" date="2019" name="Sci. Rep.">
        <title>Draft genome of Tanacetum cinerariifolium, the natural source of mosquito coil.</title>
        <authorList>
            <person name="Yamashiro T."/>
            <person name="Shiraishi A."/>
            <person name="Satake H."/>
            <person name="Nakayama K."/>
        </authorList>
    </citation>
    <scope>NUCLEOTIDE SEQUENCE</scope>
</reference>
<keyword evidence="5" id="KW-0808">Transferase</keyword>
<dbReference type="PANTHER" id="PTHR24559:SF444">
    <property type="entry name" value="REVERSE TRANSCRIPTASE DOMAIN-CONTAINING PROTEIN"/>
    <property type="match status" value="1"/>
</dbReference>
<feature type="compositionally biased region" description="Basic and acidic residues" evidence="1">
    <location>
        <begin position="985"/>
        <end position="1002"/>
    </location>
</feature>
<accession>A0A6L2KCZ7</accession>
<feature type="compositionally biased region" description="Polar residues" evidence="1">
    <location>
        <begin position="1009"/>
        <end position="1024"/>
    </location>
</feature>
<dbReference type="Pfam" id="PF03732">
    <property type="entry name" value="Retrotrans_gag"/>
    <property type="match status" value="1"/>
</dbReference>
<feature type="compositionally biased region" description="Basic and acidic residues" evidence="1">
    <location>
        <begin position="256"/>
        <end position="279"/>
    </location>
</feature>
<dbReference type="SUPFAM" id="SSF56672">
    <property type="entry name" value="DNA/RNA polymerases"/>
    <property type="match status" value="1"/>
</dbReference>
<dbReference type="AlphaFoldDB" id="A0A6L2KCZ7"/>
<dbReference type="Pfam" id="PF00078">
    <property type="entry name" value="RVT_1"/>
    <property type="match status" value="1"/>
</dbReference>
<dbReference type="EMBL" id="BKCJ010002240">
    <property type="protein sequence ID" value="GEU47226.1"/>
    <property type="molecule type" value="Genomic_DNA"/>
</dbReference>
<feature type="compositionally biased region" description="Basic residues" evidence="1">
    <location>
        <begin position="32"/>
        <end position="43"/>
    </location>
</feature>
<dbReference type="InterPro" id="IPR043128">
    <property type="entry name" value="Rev_trsase/Diguanyl_cyclase"/>
</dbReference>
<feature type="domain" description="Tf2-1-like SH3-like" evidence="4">
    <location>
        <begin position="674"/>
        <end position="737"/>
    </location>
</feature>
<dbReference type="Gene3D" id="3.10.10.10">
    <property type="entry name" value="HIV Type 1 Reverse Transcriptase, subunit A, domain 1"/>
    <property type="match status" value="1"/>
</dbReference>
<dbReference type="InterPro" id="IPR043502">
    <property type="entry name" value="DNA/RNA_pol_sf"/>
</dbReference>
<dbReference type="PANTHER" id="PTHR24559">
    <property type="entry name" value="TRANSPOSON TY3-I GAG-POL POLYPROTEIN"/>
    <property type="match status" value="1"/>
</dbReference>
<evidence type="ECO:0000259" key="4">
    <source>
        <dbReference type="Pfam" id="PF24626"/>
    </source>
</evidence>
<feature type="domain" description="Reverse transcriptase" evidence="2">
    <location>
        <begin position="388"/>
        <end position="534"/>
    </location>
</feature>
<dbReference type="InterPro" id="IPR000477">
    <property type="entry name" value="RT_dom"/>
</dbReference>
<feature type="region of interest" description="Disordered" evidence="1">
    <location>
        <begin position="939"/>
        <end position="1024"/>
    </location>
</feature>
<dbReference type="InterPro" id="IPR056924">
    <property type="entry name" value="SH3_Tf2-1"/>
</dbReference>
<sequence length="1151" mass="130089">MFSLVWIIPPRVMTRSAGRPAAESLREGRGVRVGKGRRGRRHREGNDEHVNDLNGQGNDQGIGANRGVEGDNGNVGNQGNVRNQNGNVVNENIQENVRNVLVNSNRVGCSYKEFLACNPKEYDGKGGAIVLTRWIKKMEPVHDMSGCSIDQKVKYTAGSFVGKALTWWNSQIRTLNREVAVSMSWNDFKFIMIQEFCPSHEMQKLESELWNHAMAGDGHAMYNDRTVAATEPKTIHKAVQISGALTDGVVRNRSIKKVEKRGNVEEPSKDKSGRDDNKRTRTGNVFATTVNPDFRGVPGNVNPVNARKPPVKACYECGSTDHGCGNQKNQARGRVFMLGAEEARQDLNIVTGIEPSELGFRYEIKIASGIPLLDGKMLRVLGERPKEKARLLMSTKASDKKQGEIVMVRDFPEVFSDDLSGLPPIQKIKFQIELIPGAVLIGKSPHRLAPSELEELHGYHQLRVHEDDISKTAFRTCYGHFEITIMPFGLTNALAVFMDLMNRVCRSYLDKFVLVFIDDILIYCKTRAKHVEYLSSPDGPEDFVVYCDAFGIGLGCALMQRGKSVIYMDHKSLQHIFSQKELNMRQRSWIELFSDYDCEIRYHPGKSNVVADALSRKEKVNHKRVRAMNMTLQSSIKDKILSAQKEVVDESVGLQKGLDEMIEHRSDRTLYYLDRIWVPLKGDKGVVRFGKKRKVSPRFVGPFEIIENVGPVAYRLDLLEELNDVYDTFHVLNLKKCLADPIPEFKKLKRSRIVIVKVRWNSKRGPEFMWILYRVNGDDFYENFDTPETDKNECTSLLKDLLSHLRYTMGGDDIINTVSLRKHSSICVIIGADGYAYHVCVWSCPNVSAPADRSFSSLPTKLKELPFKFTKLTREIKELKKYAHDLEIKLPGDLKEIPTKLDNFTSTVKSLASTKPAEGEKNTQEATISQLFQRKAAKDAEKANLNKQQPILTPPPITTTVTSSTTSSLQSPFLPSPLKRSSQPEGKHIKKDKDKKAMSLKDAEEDGSESNSNDTIHLTGSMVESSKKKKLKKFNFVTEGGDHVHLTDEKIKEQKRTGESAKAEAAKHEVEVRREELIDLLGHNVVSKYYKSKLQYDKYCDKMLNKRAKSRITNCDVLTRKGPITLKLYREDDIDKVIPNLKANDLHLGEW</sequence>
<dbReference type="GO" id="GO:0003964">
    <property type="term" value="F:RNA-directed DNA polymerase activity"/>
    <property type="evidence" value="ECO:0007669"/>
    <property type="project" value="UniProtKB-KW"/>
</dbReference>
<dbReference type="CDD" id="cd01647">
    <property type="entry name" value="RT_LTR"/>
    <property type="match status" value="1"/>
</dbReference>
<feature type="region of interest" description="Disordered" evidence="1">
    <location>
        <begin position="16"/>
        <end position="85"/>
    </location>
</feature>
<feature type="region of interest" description="Disordered" evidence="1">
    <location>
        <begin position="256"/>
        <end position="283"/>
    </location>
</feature>
<feature type="domain" description="Retrotransposon gag" evidence="3">
    <location>
        <begin position="158"/>
        <end position="213"/>
    </location>
</feature>
<gene>
    <name evidence="5" type="ORF">Tci_019204</name>
</gene>
<name>A0A6L2KCZ7_TANCI</name>
<evidence type="ECO:0000259" key="3">
    <source>
        <dbReference type="Pfam" id="PF03732"/>
    </source>
</evidence>
<organism evidence="5">
    <name type="scientific">Tanacetum cinerariifolium</name>
    <name type="common">Dalmatian daisy</name>
    <name type="synonym">Chrysanthemum cinerariifolium</name>
    <dbReference type="NCBI Taxonomy" id="118510"/>
    <lineage>
        <taxon>Eukaryota</taxon>
        <taxon>Viridiplantae</taxon>
        <taxon>Streptophyta</taxon>
        <taxon>Embryophyta</taxon>
        <taxon>Tracheophyta</taxon>
        <taxon>Spermatophyta</taxon>
        <taxon>Magnoliopsida</taxon>
        <taxon>eudicotyledons</taxon>
        <taxon>Gunneridae</taxon>
        <taxon>Pentapetalae</taxon>
        <taxon>asterids</taxon>
        <taxon>campanulids</taxon>
        <taxon>Asterales</taxon>
        <taxon>Asteraceae</taxon>
        <taxon>Asteroideae</taxon>
        <taxon>Anthemideae</taxon>
        <taxon>Anthemidinae</taxon>
        <taxon>Tanacetum</taxon>
    </lineage>
</organism>
<proteinExistence type="predicted"/>
<dbReference type="Pfam" id="PF24626">
    <property type="entry name" value="SH3_Tf2-1"/>
    <property type="match status" value="1"/>
</dbReference>
<evidence type="ECO:0000256" key="1">
    <source>
        <dbReference type="SAM" id="MobiDB-lite"/>
    </source>
</evidence>
<evidence type="ECO:0000259" key="2">
    <source>
        <dbReference type="Pfam" id="PF00078"/>
    </source>
</evidence>